<proteinExistence type="predicted"/>
<name>A0AAD7E8M1_9AGAR</name>
<dbReference type="AlphaFoldDB" id="A0AAD7E8M1"/>
<organism evidence="2 3">
    <name type="scientific">Mycena albidolilacea</name>
    <dbReference type="NCBI Taxonomy" id="1033008"/>
    <lineage>
        <taxon>Eukaryota</taxon>
        <taxon>Fungi</taxon>
        <taxon>Dikarya</taxon>
        <taxon>Basidiomycota</taxon>
        <taxon>Agaricomycotina</taxon>
        <taxon>Agaricomycetes</taxon>
        <taxon>Agaricomycetidae</taxon>
        <taxon>Agaricales</taxon>
        <taxon>Marasmiineae</taxon>
        <taxon>Mycenaceae</taxon>
        <taxon>Mycena</taxon>
    </lineage>
</organism>
<reference evidence="2" key="1">
    <citation type="submission" date="2023-03" db="EMBL/GenBank/DDBJ databases">
        <title>Massive genome expansion in bonnet fungi (Mycena s.s.) driven by repeated elements and novel gene families across ecological guilds.</title>
        <authorList>
            <consortium name="Lawrence Berkeley National Laboratory"/>
            <person name="Harder C.B."/>
            <person name="Miyauchi S."/>
            <person name="Viragh M."/>
            <person name="Kuo A."/>
            <person name="Thoen E."/>
            <person name="Andreopoulos B."/>
            <person name="Lu D."/>
            <person name="Skrede I."/>
            <person name="Drula E."/>
            <person name="Henrissat B."/>
            <person name="Morin E."/>
            <person name="Kohler A."/>
            <person name="Barry K."/>
            <person name="LaButti K."/>
            <person name="Morin E."/>
            <person name="Salamov A."/>
            <person name="Lipzen A."/>
            <person name="Mereny Z."/>
            <person name="Hegedus B."/>
            <person name="Baldrian P."/>
            <person name="Stursova M."/>
            <person name="Weitz H."/>
            <person name="Taylor A."/>
            <person name="Grigoriev I.V."/>
            <person name="Nagy L.G."/>
            <person name="Martin F."/>
            <person name="Kauserud H."/>
        </authorList>
    </citation>
    <scope>NUCLEOTIDE SEQUENCE</scope>
    <source>
        <strain evidence="2">CBHHK002</strain>
    </source>
</reference>
<feature type="region of interest" description="Disordered" evidence="1">
    <location>
        <begin position="1"/>
        <end position="22"/>
    </location>
</feature>
<evidence type="ECO:0000256" key="1">
    <source>
        <dbReference type="SAM" id="MobiDB-lite"/>
    </source>
</evidence>
<gene>
    <name evidence="2" type="ORF">DFH08DRAFT_827023</name>
</gene>
<sequence>MPSNGNTVKYRKVSSPKSKGQSKLKLGFTTHLSLQHPCTALWFGRSKASFASGERGIGYWQSSQPSSLRRGLSGVTASRVLVAVQGSNRLALTSDPGTPSSSSYKLSLALEGHAEAAECEEAEPVGLGAGRRFRRPPPTSTRYALPNPNSSFGDAALGRVTRRADNDLARDSGVVPQPHLPAALVVKRSAERRPMIVETRGFTRAGPRY</sequence>
<evidence type="ECO:0000313" key="3">
    <source>
        <dbReference type="Proteomes" id="UP001218218"/>
    </source>
</evidence>
<dbReference type="Proteomes" id="UP001218218">
    <property type="component" value="Unassembled WGS sequence"/>
</dbReference>
<protein>
    <submittedName>
        <fullName evidence="2">Uncharacterized protein</fullName>
    </submittedName>
</protein>
<comment type="caution">
    <text evidence="2">The sequence shown here is derived from an EMBL/GenBank/DDBJ whole genome shotgun (WGS) entry which is preliminary data.</text>
</comment>
<dbReference type="EMBL" id="JARIHO010000122">
    <property type="protein sequence ID" value="KAJ7302025.1"/>
    <property type="molecule type" value="Genomic_DNA"/>
</dbReference>
<accession>A0AAD7E8M1</accession>
<keyword evidence="3" id="KW-1185">Reference proteome</keyword>
<evidence type="ECO:0000313" key="2">
    <source>
        <dbReference type="EMBL" id="KAJ7302025.1"/>
    </source>
</evidence>